<dbReference type="InterPro" id="IPR016797">
    <property type="entry name" value="UCP021898"/>
</dbReference>
<reference evidence="1 2" key="2">
    <citation type="journal article" date="2014" name="Int. J. Syst. Evol. Microbiol.">
        <title>Methanobacterium paludis sp. nov. and a novel strain of Methanobacterium lacus isolated from northern peatlands.</title>
        <authorList>
            <person name="Cadillo-Quiroz H."/>
            <person name="Brauer S.L."/>
            <person name="Goodson N."/>
            <person name="Yavitt J.B."/>
            <person name="Zinder S.H."/>
        </authorList>
    </citation>
    <scope>NUCLEOTIDE SEQUENCE [LARGE SCALE GENOMIC DNA]</scope>
    <source>
        <strain evidence="1 2">AL-21</strain>
    </source>
</reference>
<dbReference type="GeneID" id="10277192"/>
<gene>
    <name evidence="1" type="ordered locus">Metbo_0745</name>
</gene>
<organism evidence="1 2">
    <name type="scientific">Methanobacterium lacus (strain AL-21)</name>
    <dbReference type="NCBI Taxonomy" id="877455"/>
    <lineage>
        <taxon>Archaea</taxon>
        <taxon>Methanobacteriati</taxon>
        <taxon>Methanobacteriota</taxon>
        <taxon>Methanomada group</taxon>
        <taxon>Methanobacteria</taxon>
        <taxon>Methanobacteriales</taxon>
        <taxon>Methanobacteriaceae</taxon>
        <taxon>Methanobacterium</taxon>
    </lineage>
</organism>
<dbReference type="Pfam" id="PF19799">
    <property type="entry name" value="DUF6282"/>
    <property type="match status" value="2"/>
</dbReference>
<evidence type="ECO:0000313" key="2">
    <source>
        <dbReference type="Proteomes" id="UP000007490"/>
    </source>
</evidence>
<dbReference type="Proteomes" id="UP000007490">
    <property type="component" value="Chromosome"/>
</dbReference>
<dbReference type="Gene3D" id="3.20.20.140">
    <property type="entry name" value="Metal-dependent hydrolases"/>
    <property type="match status" value="1"/>
</dbReference>
<dbReference type="KEGG" id="mel:Metbo_0745"/>
<dbReference type="EMBL" id="CP002551">
    <property type="protein sequence ID" value="ADZ08996.1"/>
    <property type="molecule type" value="Genomic_DNA"/>
</dbReference>
<keyword evidence="2" id="KW-1185">Reference proteome</keyword>
<dbReference type="OrthoDB" id="25479at2157"/>
<accession>F0TAX0</accession>
<dbReference type="eggNOG" id="arCOG06505">
    <property type="taxonomic scope" value="Archaea"/>
</dbReference>
<name>F0TAX0_METLA</name>
<dbReference type="RefSeq" id="WP_013644347.1">
    <property type="nucleotide sequence ID" value="NC_015216.1"/>
</dbReference>
<evidence type="ECO:0000313" key="1">
    <source>
        <dbReference type="EMBL" id="ADZ08996.1"/>
    </source>
</evidence>
<evidence type="ECO:0008006" key="3">
    <source>
        <dbReference type="Google" id="ProtNLM"/>
    </source>
</evidence>
<reference evidence="2" key="1">
    <citation type="submission" date="2011-02" db="EMBL/GenBank/DDBJ databases">
        <title>Complete sequence of Methanobacterium sp. AL-21.</title>
        <authorList>
            <consortium name="US DOE Joint Genome Institute"/>
            <person name="Lucas S."/>
            <person name="Copeland A."/>
            <person name="Lapidus A."/>
            <person name="Cheng J.-F."/>
            <person name="Goodwin L."/>
            <person name="Pitluck S."/>
            <person name="Chertkov O."/>
            <person name="Detter J.C."/>
            <person name="Han C."/>
            <person name="Tapia R."/>
            <person name="Land M."/>
            <person name="Hauser L."/>
            <person name="Kyrpides N."/>
            <person name="Ivanova N."/>
            <person name="Mikhailova N."/>
            <person name="Pagani I."/>
            <person name="Cadillo-Quiroz H."/>
            <person name="Imachi H."/>
            <person name="Zinder S."/>
            <person name="Liu W."/>
            <person name="Woyke T."/>
        </authorList>
    </citation>
    <scope>NUCLEOTIDE SEQUENCE [LARGE SCALE GENOMIC DNA]</scope>
    <source>
        <strain evidence="2">AL-21</strain>
    </source>
</reference>
<dbReference type="HOGENOM" id="CLU_060721_1_0_2"/>
<proteinExistence type="predicted"/>
<dbReference type="STRING" id="877455.Metbo_0745"/>
<dbReference type="PIRSF" id="PIRSF021898">
    <property type="entry name" value="UCP021898"/>
    <property type="match status" value="1"/>
</dbReference>
<dbReference type="InterPro" id="IPR046249">
    <property type="entry name" value="DUF6282"/>
</dbReference>
<sequence length="269" mass="30010">MKLENKEITSDSNKHPVLKDVTDIHIHTAPDIKPRLESDIEAALNSKKEFMHSIVLKSHIEPTAGRAKIASEVTGFPVFGGVVLNESVGGLNLEAVKTCAAMDGKFVWFPTISASSVKFDMNKIEEIIHVIADNNMVLLTGHLKPEEIFKLIDMAHGQGIWKIVVNHPFAGVVSATLNEQKEMSKHAFLEHCYVTCMEKHQNLDPLNIKNSIRKVGADRCIMATDFGQKHNLSPSHGMKMYIKTMEAMGIKKSEIRRMSIGNPKNLIYK</sequence>
<dbReference type="InterPro" id="IPR032466">
    <property type="entry name" value="Metal_Hydrolase"/>
</dbReference>
<dbReference type="SUPFAM" id="SSF51556">
    <property type="entry name" value="Metallo-dependent hydrolases"/>
    <property type="match status" value="1"/>
</dbReference>
<protein>
    <recommendedName>
        <fullName evidence="3">PHP domain protein</fullName>
    </recommendedName>
</protein>
<dbReference type="AlphaFoldDB" id="F0TAX0"/>